<feature type="domain" description="N-acetyltransferase" evidence="3">
    <location>
        <begin position="4"/>
        <end position="169"/>
    </location>
</feature>
<evidence type="ECO:0000313" key="5">
    <source>
        <dbReference type="Proteomes" id="UP000475532"/>
    </source>
</evidence>
<dbReference type="Pfam" id="PF00583">
    <property type="entry name" value="Acetyltransf_1"/>
    <property type="match status" value="1"/>
</dbReference>
<reference evidence="4 5" key="1">
    <citation type="submission" date="2020-01" db="EMBL/GenBank/DDBJ databases">
        <title>Insect and environment-associated Actinomycetes.</title>
        <authorList>
            <person name="Currrie C."/>
            <person name="Chevrette M."/>
            <person name="Carlson C."/>
            <person name="Stubbendieck R."/>
            <person name="Wendt-Pienkowski E."/>
        </authorList>
    </citation>
    <scope>NUCLEOTIDE SEQUENCE [LARGE SCALE GENOMIC DNA]</scope>
    <source>
        <strain evidence="4 5">SID10258</strain>
    </source>
</reference>
<dbReference type="PROSITE" id="PS51186">
    <property type="entry name" value="GNAT"/>
    <property type="match status" value="1"/>
</dbReference>
<dbReference type="AlphaFoldDB" id="A0A6L9QDL5"/>
<dbReference type="Gene3D" id="3.40.630.30">
    <property type="match status" value="1"/>
</dbReference>
<dbReference type="InterPro" id="IPR016181">
    <property type="entry name" value="Acyl_CoA_acyltransferase"/>
</dbReference>
<dbReference type="GO" id="GO:0016747">
    <property type="term" value="F:acyltransferase activity, transferring groups other than amino-acyl groups"/>
    <property type="evidence" value="ECO:0007669"/>
    <property type="project" value="InterPro"/>
</dbReference>
<dbReference type="InterPro" id="IPR000182">
    <property type="entry name" value="GNAT_dom"/>
</dbReference>
<dbReference type="PANTHER" id="PTHR43877">
    <property type="entry name" value="AMINOALKYLPHOSPHONATE N-ACETYLTRANSFERASE-RELATED-RELATED"/>
    <property type="match status" value="1"/>
</dbReference>
<evidence type="ECO:0000256" key="2">
    <source>
        <dbReference type="ARBA" id="ARBA00023315"/>
    </source>
</evidence>
<dbReference type="SUPFAM" id="SSF55729">
    <property type="entry name" value="Acyl-CoA N-acyltransferases (Nat)"/>
    <property type="match status" value="1"/>
</dbReference>
<keyword evidence="1 4" id="KW-0808">Transferase</keyword>
<dbReference type="RefSeq" id="WP_163056003.1">
    <property type="nucleotide sequence ID" value="NZ_JAAGLI010000345.1"/>
</dbReference>
<dbReference type="CDD" id="cd04301">
    <property type="entry name" value="NAT_SF"/>
    <property type="match status" value="1"/>
</dbReference>
<dbReference type="InterPro" id="IPR050832">
    <property type="entry name" value="Bact_Acetyltransf"/>
</dbReference>
<protein>
    <submittedName>
        <fullName evidence="4">GNAT family N-acetyltransferase</fullName>
    </submittedName>
</protein>
<dbReference type="Proteomes" id="UP000475532">
    <property type="component" value="Unassembled WGS sequence"/>
</dbReference>
<dbReference type="PANTHER" id="PTHR43877:SF1">
    <property type="entry name" value="ACETYLTRANSFERASE"/>
    <property type="match status" value="1"/>
</dbReference>
<evidence type="ECO:0000256" key="1">
    <source>
        <dbReference type="ARBA" id="ARBA00022679"/>
    </source>
</evidence>
<keyword evidence="2" id="KW-0012">Acyltransferase</keyword>
<accession>A0A6L9QDL5</accession>
<comment type="caution">
    <text evidence="4">The sequence shown here is derived from an EMBL/GenBank/DDBJ whole genome shotgun (WGS) entry which is preliminary data.</text>
</comment>
<proteinExistence type="predicted"/>
<evidence type="ECO:0000259" key="3">
    <source>
        <dbReference type="PROSITE" id="PS51186"/>
    </source>
</evidence>
<evidence type="ECO:0000313" key="4">
    <source>
        <dbReference type="EMBL" id="NEA23530.1"/>
    </source>
</evidence>
<gene>
    <name evidence="4" type="ORF">G3I70_13650</name>
</gene>
<sequence length="169" mass="18883">MTTFEIRAARSEDGSGVAEAWQDSAEFYRQIAPDWFRSPRSDGLARWLVGKLVGGGADRLALVADQDGEAVGFVHAALSLPIEDADRQVTRDAEMRRVFVNALAVQRSHWRSGVGTALMEAVERWARERGAELLTLETFAASPVSVPFYEDRMGYERHAIVFAKRLRET</sequence>
<organism evidence="4 5">
    <name type="scientific">Actinomadura bangladeshensis</name>
    <dbReference type="NCBI Taxonomy" id="453573"/>
    <lineage>
        <taxon>Bacteria</taxon>
        <taxon>Bacillati</taxon>
        <taxon>Actinomycetota</taxon>
        <taxon>Actinomycetes</taxon>
        <taxon>Streptosporangiales</taxon>
        <taxon>Thermomonosporaceae</taxon>
        <taxon>Actinomadura</taxon>
    </lineage>
</organism>
<dbReference type="EMBL" id="JAAGLI010000345">
    <property type="protein sequence ID" value="NEA23530.1"/>
    <property type="molecule type" value="Genomic_DNA"/>
</dbReference>
<name>A0A6L9QDL5_9ACTN</name>